<protein>
    <submittedName>
        <fullName evidence="2">Uncharacterized protein</fullName>
    </submittedName>
</protein>
<dbReference type="Proteomes" id="UP001237642">
    <property type="component" value="Unassembled WGS sequence"/>
</dbReference>
<evidence type="ECO:0000313" key="3">
    <source>
        <dbReference type="Proteomes" id="UP001237642"/>
    </source>
</evidence>
<feature type="compositionally biased region" description="Basic and acidic residues" evidence="1">
    <location>
        <begin position="140"/>
        <end position="160"/>
    </location>
</feature>
<gene>
    <name evidence="2" type="ORF">POM88_038971</name>
</gene>
<feature type="region of interest" description="Disordered" evidence="1">
    <location>
        <begin position="136"/>
        <end position="160"/>
    </location>
</feature>
<dbReference type="AlphaFoldDB" id="A0AAD8H9J0"/>
<keyword evidence="3" id="KW-1185">Reference proteome</keyword>
<dbReference type="EMBL" id="JAUIZM010000009">
    <property type="protein sequence ID" value="KAK1363410.1"/>
    <property type="molecule type" value="Genomic_DNA"/>
</dbReference>
<proteinExistence type="predicted"/>
<comment type="caution">
    <text evidence="2">The sequence shown here is derived from an EMBL/GenBank/DDBJ whole genome shotgun (WGS) entry which is preliminary data.</text>
</comment>
<reference evidence="2" key="2">
    <citation type="submission" date="2023-05" db="EMBL/GenBank/DDBJ databases">
        <authorList>
            <person name="Schelkunov M.I."/>
        </authorList>
    </citation>
    <scope>NUCLEOTIDE SEQUENCE</scope>
    <source>
        <strain evidence="2">Hsosn_3</strain>
        <tissue evidence="2">Leaf</tissue>
    </source>
</reference>
<dbReference type="PANTHER" id="PTHR34835:SF34">
    <property type="entry name" value="OS08G0555500 PROTEIN"/>
    <property type="match status" value="1"/>
</dbReference>
<name>A0AAD8H9J0_9APIA</name>
<dbReference type="PANTHER" id="PTHR34835">
    <property type="entry name" value="OS07G0283600 PROTEIN-RELATED"/>
    <property type="match status" value="1"/>
</dbReference>
<sequence length="668" mass="76234">MSEGCRRSGRLIANSRLYNWPKKKPVYMVLDGSENSRNDQGSSRMNSNLHNVPSFTTSIVRNRVGIVRSGDVLDNLDVRRERQICKQVQNSDSSDADDNFFTPGEVFENMGGSRQSGHNVRESKMKLSMKMVRTSMNREGTGRYESKARKRMREDEATEEKSLSMTKGIGLFSSAKQLRTAKQKVKTQVDSSSTFMKRKLVLKRSKEIIRKAKNITPKTNQKKKSVRIYKRYIQKRLSLSIMKDVLGNLSEAQIKWLNTTGFGELLNFRMECYAHNLGYNVVESFDVKTCSVKIKAGVIKIDDTTVHNVMGLPIGNEVIECNEKNSAYVVWAEQFPGCASSQITPLMYLYVCKVRNKNTTRVPRAYPAYRAWSDMLVRERQKYDVDKGCFGEGKLLKLLDRTPVGENEMSNEREDNEEDVDLTMLDIVVRDEIENEGGMDTLDSVELSTMVVEENFYEHLVNFESGKTNADVENEEHLSVQEHILDMDVGVNKIMASIGVDVGHNMQSCDDQEIEKHFEEDTYMISFENNLKEFVDVYGRCLNNFELTLALYPQNIRLAELKKEYSQYFKMLEAASPIAKNLLVGNVVDKAGKQSAIINEVDFIPNYSLGLSQLTPKNLCTELEEISNSPKKGHLRLLNFSGEGQTVPRYVIDEQDVNRMVRENGLWM</sequence>
<organism evidence="2 3">
    <name type="scientific">Heracleum sosnowskyi</name>
    <dbReference type="NCBI Taxonomy" id="360622"/>
    <lineage>
        <taxon>Eukaryota</taxon>
        <taxon>Viridiplantae</taxon>
        <taxon>Streptophyta</taxon>
        <taxon>Embryophyta</taxon>
        <taxon>Tracheophyta</taxon>
        <taxon>Spermatophyta</taxon>
        <taxon>Magnoliopsida</taxon>
        <taxon>eudicotyledons</taxon>
        <taxon>Gunneridae</taxon>
        <taxon>Pentapetalae</taxon>
        <taxon>asterids</taxon>
        <taxon>campanulids</taxon>
        <taxon>Apiales</taxon>
        <taxon>Apiaceae</taxon>
        <taxon>Apioideae</taxon>
        <taxon>apioid superclade</taxon>
        <taxon>Tordylieae</taxon>
        <taxon>Tordyliinae</taxon>
        <taxon>Heracleum</taxon>
    </lineage>
</organism>
<evidence type="ECO:0000256" key="1">
    <source>
        <dbReference type="SAM" id="MobiDB-lite"/>
    </source>
</evidence>
<evidence type="ECO:0000313" key="2">
    <source>
        <dbReference type="EMBL" id="KAK1363410.1"/>
    </source>
</evidence>
<reference evidence="2" key="1">
    <citation type="submission" date="2023-02" db="EMBL/GenBank/DDBJ databases">
        <title>Genome of toxic invasive species Heracleum sosnowskyi carries increased number of genes despite the absence of recent whole-genome duplications.</title>
        <authorList>
            <person name="Schelkunov M."/>
            <person name="Shtratnikova V."/>
            <person name="Makarenko M."/>
            <person name="Klepikova A."/>
            <person name="Omelchenko D."/>
            <person name="Novikova G."/>
            <person name="Obukhova E."/>
            <person name="Bogdanov V."/>
            <person name="Penin A."/>
            <person name="Logacheva M."/>
        </authorList>
    </citation>
    <scope>NUCLEOTIDE SEQUENCE</scope>
    <source>
        <strain evidence="2">Hsosn_3</strain>
        <tissue evidence="2">Leaf</tissue>
    </source>
</reference>
<accession>A0AAD8H9J0</accession>